<dbReference type="Gene3D" id="3.40.50.150">
    <property type="entry name" value="Vaccinia Virus protein VP39"/>
    <property type="match status" value="1"/>
</dbReference>
<dbReference type="InterPro" id="IPR004398">
    <property type="entry name" value="RNA_MeTrfase_RsmD"/>
</dbReference>
<keyword evidence="1 4" id="KW-0489">Methyltransferase</keyword>
<feature type="region of interest" description="Disordered" evidence="3">
    <location>
        <begin position="1"/>
        <end position="22"/>
    </location>
</feature>
<dbReference type="OrthoDB" id="9803017at2"/>
<dbReference type="RefSeq" id="WP_014436108.1">
    <property type="nucleotide sequence ID" value="NC_017080.1"/>
</dbReference>
<reference evidence="4 5" key="1">
    <citation type="submission" date="2012-02" db="EMBL/GenBank/DDBJ databases">
        <title>Complete genome sequence of Phycisphaera mikurensis NBRC 102666.</title>
        <authorList>
            <person name="Ankai A."/>
            <person name="Hosoyama A."/>
            <person name="Terui Y."/>
            <person name="Sekine M."/>
            <person name="Fukai R."/>
            <person name="Kato Y."/>
            <person name="Nakamura S."/>
            <person name="Yamada-Narita S."/>
            <person name="Kawakoshi A."/>
            <person name="Fukunaga Y."/>
            <person name="Yamazaki S."/>
            <person name="Fujita N."/>
        </authorList>
    </citation>
    <scope>NUCLEOTIDE SEQUENCE [LARGE SCALE GENOMIC DNA]</scope>
    <source>
        <strain evidence="5">NBRC 102666 / KCTC 22515 / FYK2301M01</strain>
    </source>
</reference>
<dbReference type="eggNOG" id="COG0742">
    <property type="taxonomic scope" value="Bacteria"/>
</dbReference>
<protein>
    <submittedName>
        <fullName evidence="4">Putative RNA methyltransferase</fullName>
        <ecNumber evidence="4">2.1.1.-</ecNumber>
    </submittedName>
</protein>
<accession>I0ICA0</accession>
<organism evidence="4 5">
    <name type="scientific">Phycisphaera mikurensis (strain NBRC 102666 / KCTC 22515 / FYK2301M01)</name>
    <dbReference type="NCBI Taxonomy" id="1142394"/>
    <lineage>
        <taxon>Bacteria</taxon>
        <taxon>Pseudomonadati</taxon>
        <taxon>Planctomycetota</taxon>
        <taxon>Phycisphaerae</taxon>
        <taxon>Phycisphaerales</taxon>
        <taxon>Phycisphaeraceae</taxon>
        <taxon>Phycisphaera</taxon>
    </lineage>
</organism>
<dbReference type="Proteomes" id="UP000007881">
    <property type="component" value="Chromosome"/>
</dbReference>
<evidence type="ECO:0000256" key="3">
    <source>
        <dbReference type="SAM" id="MobiDB-lite"/>
    </source>
</evidence>
<dbReference type="AlphaFoldDB" id="I0ICA0"/>
<dbReference type="GO" id="GO:0008168">
    <property type="term" value="F:methyltransferase activity"/>
    <property type="evidence" value="ECO:0007669"/>
    <property type="project" value="UniProtKB-KW"/>
</dbReference>
<dbReference type="GO" id="GO:0031167">
    <property type="term" value="P:rRNA methylation"/>
    <property type="evidence" value="ECO:0007669"/>
    <property type="project" value="InterPro"/>
</dbReference>
<dbReference type="SUPFAM" id="SSF53335">
    <property type="entry name" value="S-adenosyl-L-methionine-dependent methyltransferases"/>
    <property type="match status" value="1"/>
</dbReference>
<feature type="compositionally biased region" description="Basic and acidic residues" evidence="3">
    <location>
        <begin position="189"/>
        <end position="199"/>
    </location>
</feature>
<evidence type="ECO:0000256" key="2">
    <source>
        <dbReference type="ARBA" id="ARBA00022679"/>
    </source>
</evidence>
<dbReference type="EMBL" id="AP012338">
    <property type="protein sequence ID" value="BAM02888.1"/>
    <property type="molecule type" value="Genomic_DNA"/>
</dbReference>
<feature type="region of interest" description="Disordered" evidence="3">
    <location>
        <begin position="189"/>
        <end position="230"/>
    </location>
</feature>
<evidence type="ECO:0000313" key="5">
    <source>
        <dbReference type="Proteomes" id="UP000007881"/>
    </source>
</evidence>
<proteinExistence type="predicted"/>
<dbReference type="EC" id="2.1.1.-" evidence="4"/>
<gene>
    <name evidence="4" type="ordered locus">PSMK_07290</name>
</gene>
<feature type="compositionally biased region" description="Basic and acidic residues" evidence="3">
    <location>
        <begin position="12"/>
        <end position="22"/>
    </location>
</feature>
<evidence type="ECO:0000313" key="4">
    <source>
        <dbReference type="EMBL" id="BAM02888.1"/>
    </source>
</evidence>
<evidence type="ECO:0000256" key="1">
    <source>
        <dbReference type="ARBA" id="ARBA00022603"/>
    </source>
</evidence>
<dbReference type="CDD" id="cd02440">
    <property type="entry name" value="AdoMet_MTases"/>
    <property type="match status" value="1"/>
</dbReference>
<sequence>MRIIAGTHKRRPLEGPEDERTTRPITDRVKEAMFNRLTTMGVVGWGQALDVFCGTGSIGLEALSRGAERCTFVDRDADAIARLKRNVATLREQKRAHVIAAAALPPFWAHALPDAGLALVTLDPPYPLVRPPREVDSAAETAAAEAAIEAAEFEALEAAVAAAEAEEVLASLGRSSGVVDAIGRERYGGVADAPREPGPRKRKNKNNRKPPARASRPTREPRQEPDPTPELLAALTPKLDEDGILVLRTPAGVQPPLHAGLAEPESHRYGGMVLHFYAVDPAARAAGALARGSADRG</sequence>
<dbReference type="InterPro" id="IPR029063">
    <property type="entry name" value="SAM-dependent_MTases_sf"/>
</dbReference>
<feature type="compositionally biased region" description="Basic residues" evidence="3">
    <location>
        <begin position="200"/>
        <end position="211"/>
    </location>
</feature>
<keyword evidence="5" id="KW-1185">Reference proteome</keyword>
<dbReference type="HOGENOM" id="CLU_936429_0_0_0"/>
<name>I0ICA0_PHYMF</name>
<dbReference type="PANTHER" id="PTHR43542:SF1">
    <property type="entry name" value="METHYLTRANSFERASE"/>
    <property type="match status" value="1"/>
</dbReference>
<dbReference type="STRING" id="1142394.PSMK_07290"/>
<keyword evidence="2 4" id="KW-0808">Transferase</keyword>
<dbReference type="Pfam" id="PF03602">
    <property type="entry name" value="Cons_hypoth95"/>
    <property type="match status" value="1"/>
</dbReference>
<dbReference type="PANTHER" id="PTHR43542">
    <property type="entry name" value="METHYLTRANSFERASE"/>
    <property type="match status" value="1"/>
</dbReference>
<dbReference type="KEGG" id="phm:PSMK_07290"/>